<feature type="domain" description="HNH nuclease" evidence="2">
    <location>
        <begin position="78"/>
        <end position="122"/>
    </location>
</feature>
<keyword evidence="4" id="KW-1185">Reference proteome</keyword>
<evidence type="ECO:0000313" key="3">
    <source>
        <dbReference type="EMBL" id="AIX12601.1"/>
    </source>
</evidence>
<organism evidence="3 4">
    <name type="scientific">Lactococcus phage WRP3</name>
    <dbReference type="NCBI Taxonomy" id="1560313"/>
    <lineage>
        <taxon>Viruses</taxon>
        <taxon>Duplodnaviria</taxon>
        <taxon>Heunggongvirae</taxon>
        <taxon>Uroviricota</taxon>
        <taxon>Caudoviricetes</taxon>
        <taxon>Audreyjarvisvirus</taxon>
        <taxon>Audreyjarvisvirus WRP3</taxon>
    </lineage>
</organism>
<sequence length="197" mass="23454">MKEIDSKEFFPLKRYEGFYEINTNGDIRSVDRIITTKGYNGKGSYASHQKGVLRKSYQNGSGYLQIKLYINGKEYQEYVHRLVYDTFIGIKDKKNDIDHLDHNKLNCSLENLEEITHKENMRRMRKFYGIEARPKEKKSRRTYTYDEMKKVLERLRTEPMSKVCKDYGLSDKGLSKRLKSVGLPYQMKEINKYFNNN</sequence>
<dbReference type="RefSeq" id="YP_009147755.1">
    <property type="nucleotide sequence ID" value="NC_027341.1"/>
</dbReference>
<dbReference type="InterPro" id="IPR044925">
    <property type="entry name" value="His-Me_finger_sf"/>
</dbReference>
<dbReference type="GO" id="GO:0016788">
    <property type="term" value="F:hydrolase activity, acting on ester bonds"/>
    <property type="evidence" value="ECO:0007669"/>
    <property type="project" value="InterPro"/>
</dbReference>
<reference evidence="3 4" key="1">
    <citation type="journal article" date="2015" name="Appl. Environ. Microbiol.">
        <title>Lactococcal 949 group phages recognize a carbohydrate receptor on the host cell surface.</title>
        <authorList>
            <person name="Mahony J."/>
            <person name="Randazzo W."/>
            <person name="Neve H."/>
            <person name="Settanni L."/>
            <person name="van Sinderen D."/>
        </authorList>
    </citation>
    <scope>NUCLEOTIDE SEQUENCE [LARGE SCALE GENOMIC DNA]</scope>
    <source>
        <strain evidence="3">WRP3</strain>
    </source>
</reference>
<dbReference type="Proteomes" id="UP000032686">
    <property type="component" value="Segment"/>
</dbReference>
<feature type="domain" description="NUMOD4" evidence="1">
    <location>
        <begin position="11"/>
        <end position="69"/>
    </location>
</feature>
<dbReference type="GeneID" id="24722364"/>
<keyword evidence="3" id="KW-0255">Endonuclease</keyword>
<dbReference type="InterPro" id="IPR003615">
    <property type="entry name" value="HNH_nuc"/>
</dbReference>
<name>A0A0D3MT72_9CAUD</name>
<evidence type="ECO:0000313" key="4">
    <source>
        <dbReference type="Proteomes" id="UP000032686"/>
    </source>
</evidence>
<dbReference type="Pfam" id="PF13392">
    <property type="entry name" value="HNH_3"/>
    <property type="match status" value="1"/>
</dbReference>
<keyword evidence="3" id="KW-0540">Nuclease</keyword>
<dbReference type="Gene3D" id="3.90.75.20">
    <property type="match status" value="1"/>
</dbReference>
<dbReference type="EMBL" id="KM677185">
    <property type="protein sequence ID" value="AIX12601.1"/>
    <property type="molecule type" value="Genomic_DNA"/>
</dbReference>
<dbReference type="Pfam" id="PF07463">
    <property type="entry name" value="NUMOD4"/>
    <property type="match status" value="1"/>
</dbReference>
<dbReference type="GO" id="GO:0004519">
    <property type="term" value="F:endonuclease activity"/>
    <property type="evidence" value="ECO:0007669"/>
    <property type="project" value="UniProtKB-KW"/>
</dbReference>
<gene>
    <name evidence="3" type="ORF">WRP3_098</name>
</gene>
<dbReference type="KEGG" id="vg:24722364"/>
<dbReference type="InterPro" id="IPR010902">
    <property type="entry name" value="NUMOD4"/>
</dbReference>
<protein>
    <submittedName>
        <fullName evidence="3">HNH endonuclease</fullName>
    </submittedName>
</protein>
<keyword evidence="3" id="KW-0378">Hydrolase</keyword>
<proteinExistence type="predicted"/>
<accession>A0A0D3MT72</accession>
<evidence type="ECO:0000259" key="2">
    <source>
        <dbReference type="Pfam" id="PF13392"/>
    </source>
</evidence>
<dbReference type="OrthoDB" id="21336at10239"/>
<dbReference type="SUPFAM" id="SSF54060">
    <property type="entry name" value="His-Me finger endonucleases"/>
    <property type="match status" value="1"/>
</dbReference>
<evidence type="ECO:0000259" key="1">
    <source>
        <dbReference type="Pfam" id="PF07463"/>
    </source>
</evidence>